<dbReference type="Proteomes" id="UP000594262">
    <property type="component" value="Unplaced"/>
</dbReference>
<dbReference type="Gene3D" id="1.10.533.10">
    <property type="entry name" value="Death Domain, Fas"/>
    <property type="match status" value="1"/>
</dbReference>
<feature type="compositionally biased region" description="Polar residues" evidence="1">
    <location>
        <begin position="119"/>
        <end position="139"/>
    </location>
</feature>
<dbReference type="GeneID" id="136814088"/>
<feature type="region of interest" description="Disordered" evidence="1">
    <location>
        <begin position="1"/>
        <end position="64"/>
    </location>
</feature>
<evidence type="ECO:0000313" key="3">
    <source>
        <dbReference type="Proteomes" id="UP000594262"/>
    </source>
</evidence>
<protein>
    <submittedName>
        <fullName evidence="2">Uncharacterized protein</fullName>
    </submittedName>
</protein>
<accession>A0A7M5WVE6</accession>
<dbReference type="AlphaFoldDB" id="A0A7M5WVE6"/>
<dbReference type="RefSeq" id="XP_066926690.1">
    <property type="nucleotide sequence ID" value="XM_067070589.1"/>
</dbReference>
<dbReference type="EnsemblMetazoa" id="CLYHEMT013688.2">
    <property type="protein sequence ID" value="CLYHEMP013688.2"/>
    <property type="gene ID" value="CLYHEMG013688"/>
</dbReference>
<evidence type="ECO:0000256" key="1">
    <source>
        <dbReference type="SAM" id="MobiDB-lite"/>
    </source>
</evidence>
<reference evidence="2" key="1">
    <citation type="submission" date="2021-01" db="UniProtKB">
        <authorList>
            <consortium name="EnsemblMetazoa"/>
        </authorList>
    </citation>
    <scope>IDENTIFICATION</scope>
</reference>
<keyword evidence="3" id="KW-1185">Reference proteome</keyword>
<dbReference type="EnsemblMetazoa" id="CLYHEMT013688.3">
    <property type="protein sequence ID" value="CLYHEMP013688.3"/>
    <property type="gene ID" value="CLYHEMG013688"/>
</dbReference>
<feature type="compositionally biased region" description="Polar residues" evidence="1">
    <location>
        <begin position="50"/>
        <end position="64"/>
    </location>
</feature>
<name>A0A7M5WVE6_9CNID</name>
<evidence type="ECO:0000313" key="2">
    <source>
        <dbReference type="EnsemblMetazoa" id="CLYHEMP013688.3"/>
    </source>
</evidence>
<feature type="compositionally biased region" description="Low complexity" evidence="1">
    <location>
        <begin position="12"/>
        <end position="29"/>
    </location>
</feature>
<proteinExistence type="predicted"/>
<sequence>MSQIKSLKDLPTTTTTATTTAATTTTTATQKPFTGVGRILSTGEKEESSQENAKTSKGDMSTVTTEAIQASEWTEESNMNDRKFALFNTIASPCSTATCGEEVPSTRGPSEQNEEEDGSSSSTPLNTNANTTTQSSLQVVTEERKLTSLKKREKEELAAYLDKSGSYLRNWKHLVDVLYDELPQSERNKIKDSIEPQRFGGGVAGSFLLNLSNRRPDLTIGEFRAECKKFHRNDIADVILKGYRTDQLLAKELDQVHMEELKIKLDVDEFWIELAEETFDFDPKTINNIKTKPSAGNVKPKTCTECLLDRLAGDKTDMTVQQLADFCGRAGINDAKKYLESLL</sequence>
<dbReference type="SUPFAM" id="SSF47986">
    <property type="entry name" value="DEATH domain"/>
    <property type="match status" value="2"/>
</dbReference>
<organism evidence="2 3">
    <name type="scientific">Clytia hemisphaerica</name>
    <dbReference type="NCBI Taxonomy" id="252671"/>
    <lineage>
        <taxon>Eukaryota</taxon>
        <taxon>Metazoa</taxon>
        <taxon>Cnidaria</taxon>
        <taxon>Hydrozoa</taxon>
        <taxon>Hydroidolina</taxon>
        <taxon>Leptothecata</taxon>
        <taxon>Obeliida</taxon>
        <taxon>Clytiidae</taxon>
        <taxon>Clytia</taxon>
    </lineage>
</organism>
<feature type="region of interest" description="Disordered" evidence="1">
    <location>
        <begin position="96"/>
        <end position="141"/>
    </location>
</feature>
<dbReference type="InterPro" id="IPR011029">
    <property type="entry name" value="DEATH-like_dom_sf"/>
</dbReference>